<sequence>MDDHGTTGTVTQGDEKQTSLLDYSMTMGGTGASGTVKSTTELHAAACVESTLKDGAGGPEQRAETAQYENCTVRRKYHELEWSSGESTVTQHTERKLYTNEGETDEQGIDGSAE</sequence>
<feature type="region of interest" description="Disordered" evidence="1">
    <location>
        <begin position="84"/>
        <end position="114"/>
    </location>
</feature>
<organism evidence="3 5">
    <name type="scientific">Phytophthora fragariae</name>
    <dbReference type="NCBI Taxonomy" id="53985"/>
    <lineage>
        <taxon>Eukaryota</taxon>
        <taxon>Sar</taxon>
        <taxon>Stramenopiles</taxon>
        <taxon>Oomycota</taxon>
        <taxon>Peronosporomycetes</taxon>
        <taxon>Peronosporales</taxon>
        <taxon>Peronosporaceae</taxon>
        <taxon>Phytophthora</taxon>
    </lineage>
</organism>
<evidence type="ECO:0000313" key="5">
    <source>
        <dbReference type="Proteomes" id="UP000440732"/>
    </source>
</evidence>
<comment type="caution">
    <text evidence="3">The sequence shown here is derived from an EMBL/GenBank/DDBJ whole genome shotgun (WGS) entry which is preliminary data.</text>
</comment>
<accession>A0A6A3UFE8</accession>
<evidence type="ECO:0000256" key="1">
    <source>
        <dbReference type="SAM" id="MobiDB-lite"/>
    </source>
</evidence>
<dbReference type="EMBL" id="QXGF01000295">
    <property type="protein sequence ID" value="KAE8942665.1"/>
    <property type="molecule type" value="Genomic_DNA"/>
</dbReference>
<feature type="compositionally biased region" description="Acidic residues" evidence="1">
    <location>
        <begin position="102"/>
        <end position="114"/>
    </location>
</feature>
<reference evidence="4 5" key="1">
    <citation type="submission" date="2018-08" db="EMBL/GenBank/DDBJ databases">
        <title>Genomic investigation of the strawberry pathogen Phytophthora fragariae indicates pathogenicity is determined by transcriptional variation in three key races.</title>
        <authorList>
            <person name="Adams T.M."/>
            <person name="Armitage A.D."/>
            <person name="Sobczyk M.K."/>
            <person name="Bates H.J."/>
            <person name="Dunwell J.M."/>
            <person name="Nellist C.F."/>
            <person name="Harrison R.J."/>
        </authorList>
    </citation>
    <scope>NUCLEOTIDE SEQUENCE [LARGE SCALE GENOMIC DNA]</scope>
    <source>
        <strain evidence="3 5">NOV-5</strain>
        <strain evidence="2 4">NOV-9</strain>
    </source>
</reference>
<dbReference type="Proteomes" id="UP000429523">
    <property type="component" value="Unassembled WGS sequence"/>
</dbReference>
<evidence type="ECO:0000313" key="2">
    <source>
        <dbReference type="EMBL" id="KAE8942665.1"/>
    </source>
</evidence>
<evidence type="ECO:0000313" key="4">
    <source>
        <dbReference type="Proteomes" id="UP000429523"/>
    </source>
</evidence>
<proteinExistence type="predicted"/>
<dbReference type="AlphaFoldDB" id="A0A6A3UFE8"/>
<name>A0A6A3UFE8_9STRA</name>
<protein>
    <submittedName>
        <fullName evidence="3">Uncharacterized protein</fullName>
    </submittedName>
</protein>
<dbReference type="EMBL" id="QXGA01000230">
    <property type="protein sequence ID" value="KAE9149603.1"/>
    <property type="molecule type" value="Genomic_DNA"/>
</dbReference>
<dbReference type="Proteomes" id="UP000440732">
    <property type="component" value="Unassembled WGS sequence"/>
</dbReference>
<evidence type="ECO:0000313" key="3">
    <source>
        <dbReference type="EMBL" id="KAE9149603.1"/>
    </source>
</evidence>
<gene>
    <name evidence="3" type="ORF">PF006_g5916</name>
    <name evidence="2" type="ORF">PF009_g7584</name>
</gene>